<dbReference type="EMBL" id="CP037940">
    <property type="protein sequence ID" value="QBO36305.1"/>
    <property type="molecule type" value="Genomic_DNA"/>
</dbReference>
<sequence length="317" mass="35369">MIIVQIIKKILGNKTLKLFIEYFNRADISNASAVIAYYALLALFPAVIAIGSMLPYIGIKLSSALAYLKTAVPVNIYTVLAPIIKSILGHQGVGLFSVGLIVTLWSLSKLVALFRQRLDIIYDVKSNRPAILGRFVSMIWIIAVIALMGTLIFLTTISKTVLTHLEALKGAERWVHLVEGAKWPVVIVILVLGVLLLNYALPAKRPRFKWALIGSMIEVVGFLALTQVFGFYVSIAASRYSFYQAIGSIIILLIWLNLVAEIALVGATIIAILNHNDTMARLEKERKAEIVNDNWGKTHFLKRDERHEVNKKPQHRE</sequence>
<evidence type="ECO:0000256" key="5">
    <source>
        <dbReference type="ARBA" id="ARBA00023136"/>
    </source>
</evidence>
<dbReference type="AlphaFoldDB" id="A0A4V1AIQ3"/>
<keyword evidence="3 6" id="KW-0812">Transmembrane</keyword>
<accession>A0A4V1AIQ3</accession>
<evidence type="ECO:0000256" key="2">
    <source>
        <dbReference type="ARBA" id="ARBA00022475"/>
    </source>
</evidence>
<keyword evidence="5 6" id="KW-0472">Membrane</keyword>
<evidence type="ECO:0000256" key="3">
    <source>
        <dbReference type="ARBA" id="ARBA00022692"/>
    </source>
</evidence>
<dbReference type="Proteomes" id="UP000292886">
    <property type="component" value="Chromosome"/>
</dbReference>
<proteinExistence type="predicted"/>
<feature type="transmembrane region" description="Helical" evidence="6">
    <location>
        <begin position="245"/>
        <end position="273"/>
    </location>
</feature>
<evidence type="ECO:0000313" key="8">
    <source>
        <dbReference type="Proteomes" id="UP000292886"/>
    </source>
</evidence>
<evidence type="ECO:0000313" key="7">
    <source>
        <dbReference type="EMBL" id="QBO36305.1"/>
    </source>
</evidence>
<dbReference type="PANTHER" id="PTHR30213">
    <property type="entry name" value="INNER MEMBRANE PROTEIN YHJD"/>
    <property type="match status" value="1"/>
</dbReference>
<feature type="transmembrane region" description="Helical" evidence="6">
    <location>
        <begin position="35"/>
        <end position="59"/>
    </location>
</feature>
<name>A0A4V1AIQ3_9LACO</name>
<evidence type="ECO:0000256" key="6">
    <source>
        <dbReference type="SAM" id="Phobius"/>
    </source>
</evidence>
<keyword evidence="4 6" id="KW-1133">Transmembrane helix</keyword>
<feature type="transmembrane region" description="Helical" evidence="6">
    <location>
        <begin position="210"/>
        <end position="233"/>
    </location>
</feature>
<dbReference type="PIRSF" id="PIRSF035875">
    <property type="entry name" value="RNase_BN"/>
    <property type="match status" value="1"/>
</dbReference>
<dbReference type="NCBIfam" id="TIGR00765">
    <property type="entry name" value="yihY_not_rbn"/>
    <property type="match status" value="1"/>
</dbReference>
<protein>
    <submittedName>
        <fullName evidence="7">YihY/virulence factor BrkB family protein</fullName>
    </submittedName>
</protein>
<comment type="subcellular location">
    <subcellularLocation>
        <location evidence="1">Cell membrane</location>
        <topology evidence="1">Multi-pass membrane protein</topology>
    </subcellularLocation>
</comment>
<keyword evidence="8" id="KW-1185">Reference proteome</keyword>
<feature type="transmembrane region" description="Helical" evidence="6">
    <location>
        <begin position="183"/>
        <end position="201"/>
    </location>
</feature>
<dbReference type="PANTHER" id="PTHR30213:SF0">
    <property type="entry name" value="UPF0761 MEMBRANE PROTEIN YIHY"/>
    <property type="match status" value="1"/>
</dbReference>
<dbReference type="GO" id="GO:0005886">
    <property type="term" value="C:plasma membrane"/>
    <property type="evidence" value="ECO:0007669"/>
    <property type="project" value="UniProtKB-SubCell"/>
</dbReference>
<organism evidence="7 8">
    <name type="scientific">Periweissella cryptocerci</name>
    <dbReference type="NCBI Taxonomy" id="2506420"/>
    <lineage>
        <taxon>Bacteria</taxon>
        <taxon>Bacillati</taxon>
        <taxon>Bacillota</taxon>
        <taxon>Bacilli</taxon>
        <taxon>Lactobacillales</taxon>
        <taxon>Lactobacillaceae</taxon>
        <taxon>Periweissella</taxon>
    </lineage>
</organism>
<feature type="transmembrane region" description="Helical" evidence="6">
    <location>
        <begin position="135"/>
        <end position="157"/>
    </location>
</feature>
<feature type="transmembrane region" description="Helical" evidence="6">
    <location>
        <begin position="94"/>
        <end position="114"/>
    </location>
</feature>
<keyword evidence="2" id="KW-1003">Cell membrane</keyword>
<dbReference type="Pfam" id="PF03631">
    <property type="entry name" value="Virul_fac_BrkB"/>
    <property type="match status" value="1"/>
</dbReference>
<dbReference type="OrthoDB" id="9775903at2"/>
<dbReference type="InterPro" id="IPR017039">
    <property type="entry name" value="Virul_fac_BrkB"/>
</dbReference>
<evidence type="ECO:0000256" key="4">
    <source>
        <dbReference type="ARBA" id="ARBA00022989"/>
    </source>
</evidence>
<reference evidence="8" key="1">
    <citation type="submission" date="2019-03" db="EMBL/GenBank/DDBJ databases">
        <title>Weissella sp. 26KH-42 Genome sequencing.</title>
        <authorList>
            <person name="Heo J."/>
            <person name="Kim S.-J."/>
            <person name="Kim J.-S."/>
            <person name="Hong S.-B."/>
            <person name="Kwon S.-W."/>
        </authorList>
    </citation>
    <scope>NUCLEOTIDE SEQUENCE [LARGE SCALE GENOMIC DNA]</scope>
    <source>
        <strain evidence="8">26KH-42</strain>
    </source>
</reference>
<dbReference type="KEGG" id="wei:EQG49_07465"/>
<evidence type="ECO:0000256" key="1">
    <source>
        <dbReference type="ARBA" id="ARBA00004651"/>
    </source>
</evidence>
<gene>
    <name evidence="7" type="ORF">EQG49_07465</name>
</gene>